<dbReference type="Proteomes" id="UP000524246">
    <property type="component" value="Unassembled WGS sequence"/>
</dbReference>
<evidence type="ECO:0000256" key="2">
    <source>
        <dbReference type="ARBA" id="ARBA00006156"/>
    </source>
</evidence>
<feature type="transmembrane region" description="Helical" evidence="7">
    <location>
        <begin position="16"/>
        <end position="39"/>
    </location>
</feature>
<comment type="subcellular location">
    <subcellularLocation>
        <location evidence="1">Cell membrane</location>
        <topology evidence="1">Multi-pass membrane protein</topology>
    </subcellularLocation>
</comment>
<evidence type="ECO:0000313" key="9">
    <source>
        <dbReference type="Proteomes" id="UP000524246"/>
    </source>
</evidence>
<name>A0A7X9IJ26_9DELT</name>
<evidence type="ECO:0000256" key="1">
    <source>
        <dbReference type="ARBA" id="ARBA00004651"/>
    </source>
</evidence>
<dbReference type="EMBL" id="JAAZON010000028">
    <property type="protein sequence ID" value="NMC61692.1"/>
    <property type="molecule type" value="Genomic_DNA"/>
</dbReference>
<organism evidence="8 9">
    <name type="scientific">SAR324 cluster bacterium</name>
    <dbReference type="NCBI Taxonomy" id="2024889"/>
    <lineage>
        <taxon>Bacteria</taxon>
        <taxon>Deltaproteobacteria</taxon>
        <taxon>SAR324 cluster</taxon>
    </lineage>
</organism>
<dbReference type="GO" id="GO:0005886">
    <property type="term" value="C:plasma membrane"/>
    <property type="evidence" value="ECO:0007669"/>
    <property type="project" value="UniProtKB-SubCell"/>
</dbReference>
<keyword evidence="8" id="KW-0966">Cell projection</keyword>
<dbReference type="AlphaFoldDB" id="A0A7X9IJ26"/>
<accession>A0A7X9IJ26</accession>
<feature type="transmembrane region" description="Helical" evidence="7">
    <location>
        <begin position="51"/>
        <end position="84"/>
    </location>
</feature>
<evidence type="ECO:0000256" key="4">
    <source>
        <dbReference type="ARBA" id="ARBA00022692"/>
    </source>
</evidence>
<keyword evidence="6 7" id="KW-0472">Membrane</keyword>
<comment type="caution">
    <text evidence="8">The sequence shown here is derived from an EMBL/GenBank/DDBJ whole genome shotgun (WGS) entry which is preliminary data.</text>
</comment>
<keyword evidence="5 7" id="KW-1133">Transmembrane helix</keyword>
<evidence type="ECO:0000313" key="8">
    <source>
        <dbReference type="EMBL" id="NMC61692.1"/>
    </source>
</evidence>
<dbReference type="InterPro" id="IPR002191">
    <property type="entry name" value="Bac_export_3"/>
</dbReference>
<dbReference type="PANTHER" id="PTHR34040:SF2">
    <property type="entry name" value="FLAGELLAR BIOSYNTHETIC PROTEIN FLIQ"/>
    <property type="match status" value="1"/>
</dbReference>
<proteinExistence type="inferred from homology"/>
<evidence type="ECO:0000256" key="6">
    <source>
        <dbReference type="ARBA" id="ARBA00023136"/>
    </source>
</evidence>
<sequence>MIDNISYDIIRQTINLIIISCLPLVGATAIAGIVVGIVQSATSINDSASAYVVRLLTICAVVYLMTSTISTSLSALFEFVFTAIGNFR</sequence>
<comment type="similarity">
    <text evidence="2">Belongs to the FliQ/MopD/SpaQ family.</text>
</comment>
<dbReference type="Pfam" id="PF01313">
    <property type="entry name" value="Bac_export_3"/>
    <property type="match status" value="1"/>
</dbReference>
<reference evidence="8 9" key="1">
    <citation type="journal article" date="2020" name="Biotechnol. Biofuels">
        <title>New insights from the biogas microbiome by comprehensive genome-resolved metagenomics of nearly 1600 species originating from multiple anaerobic digesters.</title>
        <authorList>
            <person name="Campanaro S."/>
            <person name="Treu L."/>
            <person name="Rodriguez-R L.M."/>
            <person name="Kovalovszki A."/>
            <person name="Ziels R.M."/>
            <person name="Maus I."/>
            <person name="Zhu X."/>
            <person name="Kougias P.G."/>
            <person name="Basile A."/>
            <person name="Luo G."/>
            <person name="Schluter A."/>
            <person name="Konstantinidis K.T."/>
            <person name="Angelidaki I."/>
        </authorList>
    </citation>
    <scope>NUCLEOTIDE SEQUENCE [LARGE SCALE GENOMIC DNA]</scope>
    <source>
        <strain evidence="8">AS27yjCOA_65</strain>
    </source>
</reference>
<dbReference type="GO" id="GO:0009306">
    <property type="term" value="P:protein secretion"/>
    <property type="evidence" value="ECO:0007669"/>
    <property type="project" value="InterPro"/>
</dbReference>
<keyword evidence="3" id="KW-1003">Cell membrane</keyword>
<protein>
    <submittedName>
        <fullName evidence="8">Flagellar biosynthetic protein FliQ</fullName>
    </submittedName>
</protein>
<keyword evidence="8" id="KW-0282">Flagellum</keyword>
<evidence type="ECO:0000256" key="7">
    <source>
        <dbReference type="SAM" id="Phobius"/>
    </source>
</evidence>
<gene>
    <name evidence="8" type="ORF">GYA55_00845</name>
</gene>
<dbReference type="PRINTS" id="PR00952">
    <property type="entry name" value="TYPE3IMQPROT"/>
</dbReference>
<keyword evidence="4 7" id="KW-0812">Transmembrane</keyword>
<keyword evidence="8" id="KW-0969">Cilium</keyword>
<evidence type="ECO:0000256" key="3">
    <source>
        <dbReference type="ARBA" id="ARBA00022475"/>
    </source>
</evidence>
<evidence type="ECO:0000256" key="5">
    <source>
        <dbReference type="ARBA" id="ARBA00022989"/>
    </source>
</evidence>
<dbReference type="PANTHER" id="PTHR34040">
    <property type="entry name" value="FLAGELLAR BIOSYNTHETIC PROTEIN FLIQ"/>
    <property type="match status" value="1"/>
</dbReference>